<dbReference type="Gene3D" id="3.90.580.10">
    <property type="entry name" value="Zinc finger, CHC2-type domain"/>
    <property type="match status" value="1"/>
</dbReference>
<dbReference type="InterPro" id="IPR006171">
    <property type="entry name" value="TOPRIM_dom"/>
</dbReference>
<keyword evidence="9" id="KW-0460">Magnesium</keyword>
<dbReference type="SUPFAM" id="SSF56731">
    <property type="entry name" value="DNA primase core"/>
    <property type="match status" value="1"/>
</dbReference>
<evidence type="ECO:0000256" key="12">
    <source>
        <dbReference type="SAM" id="MobiDB-lite"/>
    </source>
</evidence>
<dbReference type="SMART" id="SM00400">
    <property type="entry name" value="ZnF_CHCC"/>
    <property type="match status" value="1"/>
</dbReference>
<evidence type="ECO:0000313" key="15">
    <source>
        <dbReference type="Proteomes" id="UP000324585"/>
    </source>
</evidence>
<reference evidence="15" key="1">
    <citation type="journal article" date="2019" name="Nat. Commun.">
        <title>Expansion of phycobilisome linker gene families in mesophilic red algae.</title>
        <authorList>
            <person name="Lee J."/>
            <person name="Kim D."/>
            <person name="Bhattacharya D."/>
            <person name="Yoon H.S."/>
        </authorList>
    </citation>
    <scope>NUCLEOTIDE SEQUENCE [LARGE SCALE GENOMIC DNA]</scope>
    <source>
        <strain evidence="15">CCMP 1328</strain>
    </source>
</reference>
<dbReference type="Pfam" id="PF01807">
    <property type="entry name" value="Zn_ribbon_DnaG"/>
    <property type="match status" value="1"/>
</dbReference>
<dbReference type="AlphaFoldDB" id="A0A5J4YXI3"/>
<evidence type="ECO:0000256" key="7">
    <source>
        <dbReference type="ARBA" id="ARBA00022771"/>
    </source>
</evidence>
<feature type="compositionally biased region" description="Acidic residues" evidence="12">
    <location>
        <begin position="483"/>
        <end position="497"/>
    </location>
</feature>
<evidence type="ECO:0000256" key="6">
    <source>
        <dbReference type="ARBA" id="ARBA00022723"/>
    </source>
</evidence>
<keyword evidence="1" id="KW-0240">DNA-directed RNA polymerase</keyword>
<evidence type="ECO:0000256" key="3">
    <source>
        <dbReference type="ARBA" id="ARBA00022679"/>
    </source>
</evidence>
<evidence type="ECO:0000256" key="1">
    <source>
        <dbReference type="ARBA" id="ARBA00022478"/>
    </source>
</evidence>
<dbReference type="SUPFAM" id="SSF57783">
    <property type="entry name" value="Zinc beta-ribbon"/>
    <property type="match status" value="1"/>
</dbReference>
<evidence type="ECO:0000256" key="11">
    <source>
        <dbReference type="ARBA" id="ARBA00023163"/>
    </source>
</evidence>
<dbReference type="InterPro" id="IPR002694">
    <property type="entry name" value="Znf_CHC2"/>
</dbReference>
<dbReference type="SMART" id="SM00493">
    <property type="entry name" value="TOPRIM"/>
    <property type="match status" value="1"/>
</dbReference>
<dbReference type="InterPro" id="IPR037068">
    <property type="entry name" value="DNA_primase_core_N_sf"/>
</dbReference>
<evidence type="ECO:0000256" key="9">
    <source>
        <dbReference type="ARBA" id="ARBA00022842"/>
    </source>
</evidence>
<feature type="region of interest" description="Disordered" evidence="12">
    <location>
        <begin position="483"/>
        <end position="508"/>
    </location>
</feature>
<keyword evidence="7" id="KW-0863">Zinc-finger</keyword>
<dbReference type="Pfam" id="PF13155">
    <property type="entry name" value="Toprim_2"/>
    <property type="match status" value="1"/>
</dbReference>
<keyword evidence="4" id="KW-0548">Nucleotidyltransferase</keyword>
<sequence length="859" mass="95952">MFVHALLHGRRETRRSHAKGVDGIRTGQCARRGACRALWPCATRMCAENGAGQERAVHAAEGIGNVEVLSDGAQSSKWKGPRGMTEDVVTILKQRITIMDLVAPELNLKPSGRNLKACCPFHTEKTPSFHVRPELNTYYCFGCGKKGDIISFERERHNLSFQEAIDSLAKRFEVQDALRLLENASARTKVLSRAEILAKREQERRAEKMYKALELAQQFYTELLEAQPPSAACKQYLTERGISAEMSAAFKLGHAPAVWSALYDRLSAAGVDDEIMAEANLIIPSKDGKGFIDVFRGRLIIPIIDPSGRVIAFGGRILDSESRGYGPKYLNSKESIVFQKRFNLFGAHFLSKSRPECVVIVEGYLDVIAMHQAGVQNSVACLGTALTAQQLLSAANLAVQRKVVLNFDNDRAGRATVLRLINDGIIPDAQKEGNISVYVAQLPNGCKDPDDALKTMTGEEYEKRVITTALGWVEFGGDALLSDSDEDEEASRDDEEESKSGVQASAPQETFAEKAAKMVEELAALLRSGYNMKKLDSQSANEIQLLAGDFARRLAIKLERLDLEQVFLGQILASVGIKDKARVSFGDNLNPAPTPKAKQGMSSRGNGPGRSASSSVQARKRQIEKRNRLEAVPMASAEPETKPVDIQRLLDERDREREEIRKLPYAEQLKVQQHKERERIDNLRLSCEAKFLKLMLLHRSWREYCFGLVRSEEMPLNNKAFFWFANFLAKCADVPKEEIRENLKAFADDEEFRNTFIELEPLFEVSEMDRIELAYPFELIEAIKIKIALQETDHTRGCLFSDMLLLGFEYNALKGQGKDEEAELILQKQKDLKAQVDALGAKYEALLEAEQRLASSVKG</sequence>
<dbReference type="PANTHER" id="PTHR30313">
    <property type="entry name" value="DNA PRIMASE"/>
    <property type="match status" value="1"/>
</dbReference>
<dbReference type="GO" id="GO:0003899">
    <property type="term" value="F:DNA-directed RNA polymerase activity"/>
    <property type="evidence" value="ECO:0007669"/>
    <property type="project" value="InterPro"/>
</dbReference>
<comment type="caution">
    <text evidence="14">The sequence shown here is derived from an EMBL/GenBank/DDBJ whole genome shotgun (WGS) entry which is preliminary data.</text>
</comment>
<evidence type="ECO:0000259" key="13">
    <source>
        <dbReference type="PROSITE" id="PS50880"/>
    </source>
</evidence>
<dbReference type="GO" id="GO:0000428">
    <property type="term" value="C:DNA-directed RNA polymerase complex"/>
    <property type="evidence" value="ECO:0007669"/>
    <property type="project" value="UniProtKB-KW"/>
</dbReference>
<dbReference type="Proteomes" id="UP000324585">
    <property type="component" value="Unassembled WGS sequence"/>
</dbReference>
<dbReference type="GO" id="GO:0005737">
    <property type="term" value="C:cytoplasm"/>
    <property type="evidence" value="ECO:0007669"/>
    <property type="project" value="TreeGrafter"/>
</dbReference>
<protein>
    <submittedName>
        <fullName evidence="14">DNA primase</fullName>
    </submittedName>
</protein>
<evidence type="ECO:0000256" key="8">
    <source>
        <dbReference type="ARBA" id="ARBA00022833"/>
    </source>
</evidence>
<dbReference type="PROSITE" id="PS50880">
    <property type="entry name" value="TOPRIM"/>
    <property type="match status" value="1"/>
</dbReference>
<evidence type="ECO:0000313" key="14">
    <source>
        <dbReference type="EMBL" id="KAA8495868.1"/>
    </source>
</evidence>
<keyword evidence="15" id="KW-1185">Reference proteome</keyword>
<dbReference type="Pfam" id="PF08275">
    <property type="entry name" value="DNAG_N"/>
    <property type="match status" value="1"/>
</dbReference>
<evidence type="ECO:0000256" key="5">
    <source>
        <dbReference type="ARBA" id="ARBA00022705"/>
    </source>
</evidence>
<dbReference type="PANTHER" id="PTHR30313:SF2">
    <property type="entry name" value="DNA PRIMASE"/>
    <property type="match status" value="1"/>
</dbReference>
<keyword evidence="3" id="KW-0808">Transferase</keyword>
<feature type="region of interest" description="Disordered" evidence="12">
    <location>
        <begin position="587"/>
        <end position="637"/>
    </location>
</feature>
<evidence type="ECO:0000256" key="10">
    <source>
        <dbReference type="ARBA" id="ARBA00023125"/>
    </source>
</evidence>
<feature type="domain" description="Toprim" evidence="13">
    <location>
        <begin position="356"/>
        <end position="443"/>
    </location>
</feature>
<dbReference type="InterPro" id="IPR030846">
    <property type="entry name" value="DnaG_bac"/>
</dbReference>
<organism evidence="14 15">
    <name type="scientific">Porphyridium purpureum</name>
    <name type="common">Red alga</name>
    <name type="synonym">Porphyridium cruentum</name>
    <dbReference type="NCBI Taxonomy" id="35688"/>
    <lineage>
        <taxon>Eukaryota</taxon>
        <taxon>Rhodophyta</taxon>
        <taxon>Bangiophyceae</taxon>
        <taxon>Porphyridiales</taxon>
        <taxon>Porphyridiaceae</taxon>
        <taxon>Porphyridium</taxon>
    </lineage>
</organism>
<dbReference type="GO" id="GO:0008270">
    <property type="term" value="F:zinc ion binding"/>
    <property type="evidence" value="ECO:0007669"/>
    <property type="project" value="UniProtKB-KW"/>
</dbReference>
<keyword evidence="5" id="KW-0235">DNA replication</keyword>
<evidence type="ECO:0000256" key="2">
    <source>
        <dbReference type="ARBA" id="ARBA00022515"/>
    </source>
</evidence>
<dbReference type="InterPro" id="IPR006295">
    <property type="entry name" value="DNA_primase_DnaG"/>
</dbReference>
<feature type="compositionally biased region" description="Polar residues" evidence="12">
    <location>
        <begin position="600"/>
        <end position="617"/>
    </location>
</feature>
<dbReference type="GO" id="GO:0006269">
    <property type="term" value="P:DNA replication, synthesis of primer"/>
    <property type="evidence" value="ECO:0007669"/>
    <property type="project" value="UniProtKB-KW"/>
</dbReference>
<keyword evidence="10" id="KW-0238">DNA-binding</keyword>
<keyword evidence="6" id="KW-0479">Metal-binding</keyword>
<dbReference type="InterPro" id="IPR013264">
    <property type="entry name" value="DNAG_N"/>
</dbReference>
<dbReference type="InterPro" id="IPR034151">
    <property type="entry name" value="TOPRIM_DnaG_bac"/>
</dbReference>
<dbReference type="NCBIfam" id="TIGR01391">
    <property type="entry name" value="dnaG"/>
    <property type="match status" value="1"/>
</dbReference>
<accession>A0A5J4YXI3</accession>
<keyword evidence="11" id="KW-0804">Transcription</keyword>
<dbReference type="GO" id="GO:0003677">
    <property type="term" value="F:DNA binding"/>
    <property type="evidence" value="ECO:0007669"/>
    <property type="project" value="UniProtKB-KW"/>
</dbReference>
<evidence type="ECO:0000256" key="4">
    <source>
        <dbReference type="ARBA" id="ARBA00022695"/>
    </source>
</evidence>
<dbReference type="HAMAP" id="MF_00974">
    <property type="entry name" value="DNA_primase_DnaG"/>
    <property type="match status" value="1"/>
</dbReference>
<keyword evidence="2" id="KW-0639">Primosome</keyword>
<dbReference type="CDD" id="cd03364">
    <property type="entry name" value="TOPRIM_DnaG_primases"/>
    <property type="match status" value="1"/>
</dbReference>
<keyword evidence="8" id="KW-0862">Zinc</keyword>
<dbReference type="InterPro" id="IPR036977">
    <property type="entry name" value="DNA_primase_Znf_CHC2"/>
</dbReference>
<gene>
    <name evidence="14" type="ORF">FVE85_2023</name>
</gene>
<dbReference type="OrthoDB" id="10047023at2759"/>
<dbReference type="Gene3D" id="3.90.980.10">
    <property type="entry name" value="DNA primase, catalytic core, N-terminal domain"/>
    <property type="match status" value="1"/>
</dbReference>
<name>A0A5J4YXI3_PORPP</name>
<dbReference type="EMBL" id="VRMN01000003">
    <property type="protein sequence ID" value="KAA8495868.1"/>
    <property type="molecule type" value="Genomic_DNA"/>
</dbReference>
<dbReference type="InterPro" id="IPR050219">
    <property type="entry name" value="DnaG_primase"/>
</dbReference>
<dbReference type="Gene3D" id="3.40.1360.10">
    <property type="match status" value="1"/>
</dbReference>
<proteinExistence type="inferred from homology"/>